<feature type="compositionally biased region" description="Acidic residues" evidence="1">
    <location>
        <begin position="100"/>
        <end position="112"/>
    </location>
</feature>
<gene>
    <name evidence="2" type="ORF">FisN_21Lh131</name>
</gene>
<feature type="region of interest" description="Disordered" evidence="1">
    <location>
        <begin position="47"/>
        <end position="78"/>
    </location>
</feature>
<dbReference type="InParanoid" id="A0A1Z5J964"/>
<sequence length="265" mass="30184">MEAAGSKLPPQLIEEGAVVEAGLEFSCCDPVEYHEETRDEQYRVFLGLQDDEEEKQVNNKENTDSWDIMDDDNDDEESAVEARQFARELLEEEKNGPNYEADDYYSDSGEEEECETQPKPFLILWKALAQWVSPEAVAYVKQIRNSLSEAPVTERTTTVSDIEASRCSGLWSTLQMHVQSCWNSLDETREECQTSQQRLICLLQLLDYQHPTPSLSIVLIKALTCVLLDTVAFSGSALPEPCERAGLQEEEYRYLVRQAFLSFSD</sequence>
<dbReference type="OrthoDB" id="48876at2759"/>
<feature type="region of interest" description="Disordered" evidence="1">
    <location>
        <begin position="91"/>
        <end position="112"/>
    </location>
</feature>
<evidence type="ECO:0000256" key="1">
    <source>
        <dbReference type="SAM" id="MobiDB-lite"/>
    </source>
</evidence>
<protein>
    <submittedName>
        <fullName evidence="2">Uncharacterized protein</fullName>
    </submittedName>
</protein>
<dbReference type="EMBL" id="BDSP01000017">
    <property type="protein sequence ID" value="GAX10432.1"/>
    <property type="molecule type" value="Genomic_DNA"/>
</dbReference>
<evidence type="ECO:0000313" key="3">
    <source>
        <dbReference type="Proteomes" id="UP000198406"/>
    </source>
</evidence>
<proteinExistence type="predicted"/>
<name>A0A1Z5J964_FISSO</name>
<organism evidence="2 3">
    <name type="scientific">Fistulifera solaris</name>
    <name type="common">Oleaginous diatom</name>
    <dbReference type="NCBI Taxonomy" id="1519565"/>
    <lineage>
        <taxon>Eukaryota</taxon>
        <taxon>Sar</taxon>
        <taxon>Stramenopiles</taxon>
        <taxon>Ochrophyta</taxon>
        <taxon>Bacillariophyta</taxon>
        <taxon>Bacillariophyceae</taxon>
        <taxon>Bacillariophycidae</taxon>
        <taxon>Naviculales</taxon>
        <taxon>Naviculaceae</taxon>
        <taxon>Fistulifera</taxon>
    </lineage>
</organism>
<feature type="compositionally biased region" description="Acidic residues" evidence="1">
    <location>
        <begin position="67"/>
        <end position="78"/>
    </location>
</feature>
<keyword evidence="3" id="KW-1185">Reference proteome</keyword>
<reference evidence="2 3" key="1">
    <citation type="journal article" date="2015" name="Plant Cell">
        <title>Oil accumulation by the oleaginous diatom Fistulifera solaris as revealed by the genome and transcriptome.</title>
        <authorList>
            <person name="Tanaka T."/>
            <person name="Maeda Y."/>
            <person name="Veluchamy A."/>
            <person name="Tanaka M."/>
            <person name="Abida H."/>
            <person name="Marechal E."/>
            <person name="Bowler C."/>
            <person name="Muto M."/>
            <person name="Sunaga Y."/>
            <person name="Tanaka M."/>
            <person name="Yoshino T."/>
            <person name="Taniguchi T."/>
            <person name="Fukuda Y."/>
            <person name="Nemoto M."/>
            <person name="Matsumoto M."/>
            <person name="Wong P.S."/>
            <person name="Aburatani S."/>
            <person name="Fujibuchi W."/>
        </authorList>
    </citation>
    <scope>NUCLEOTIDE SEQUENCE [LARGE SCALE GENOMIC DNA]</scope>
    <source>
        <strain evidence="2 3">JPCC DA0580</strain>
    </source>
</reference>
<dbReference type="Proteomes" id="UP000198406">
    <property type="component" value="Unassembled WGS sequence"/>
</dbReference>
<comment type="caution">
    <text evidence="2">The sequence shown here is derived from an EMBL/GenBank/DDBJ whole genome shotgun (WGS) entry which is preliminary data.</text>
</comment>
<dbReference type="AlphaFoldDB" id="A0A1Z5J964"/>
<accession>A0A1Z5J964</accession>
<evidence type="ECO:0000313" key="2">
    <source>
        <dbReference type="EMBL" id="GAX10432.1"/>
    </source>
</evidence>